<keyword evidence="6 8" id="KW-1133">Transmembrane helix</keyword>
<evidence type="ECO:0000256" key="1">
    <source>
        <dbReference type="ARBA" id="ARBA00004651"/>
    </source>
</evidence>
<dbReference type="PROSITE" id="PS50850">
    <property type="entry name" value="MFS"/>
    <property type="match status" value="1"/>
</dbReference>
<dbReference type="KEGG" id="acp:A2cp1_4159"/>
<dbReference type="PANTHER" id="PTHR43271">
    <property type="entry name" value="BLL2771 PROTEIN"/>
    <property type="match status" value="1"/>
</dbReference>
<dbReference type="SUPFAM" id="SSF103473">
    <property type="entry name" value="MFS general substrate transporter"/>
    <property type="match status" value="1"/>
</dbReference>
<accession>B8JAH7</accession>
<dbReference type="InterPro" id="IPR011701">
    <property type="entry name" value="MFS"/>
</dbReference>
<evidence type="ECO:0000256" key="5">
    <source>
        <dbReference type="ARBA" id="ARBA00022692"/>
    </source>
</evidence>
<keyword evidence="5 8" id="KW-0812">Transmembrane</keyword>
<evidence type="ECO:0000313" key="11">
    <source>
        <dbReference type="Proteomes" id="UP000007089"/>
    </source>
</evidence>
<keyword evidence="3" id="KW-0813">Transport</keyword>
<dbReference type="GO" id="GO:0022857">
    <property type="term" value="F:transmembrane transporter activity"/>
    <property type="evidence" value="ECO:0007669"/>
    <property type="project" value="InterPro"/>
</dbReference>
<dbReference type="CDD" id="cd17324">
    <property type="entry name" value="MFS_NepI_like"/>
    <property type="match status" value="1"/>
</dbReference>
<dbReference type="GO" id="GO:0005886">
    <property type="term" value="C:plasma membrane"/>
    <property type="evidence" value="ECO:0007669"/>
    <property type="project" value="UniProtKB-SubCell"/>
</dbReference>
<feature type="transmembrane region" description="Helical" evidence="8">
    <location>
        <begin position="156"/>
        <end position="175"/>
    </location>
</feature>
<organism evidence="10 11">
    <name type="scientific">Anaeromyxobacter dehalogenans (strain ATCC BAA-258 / DSM 21875 / 2CP-1)</name>
    <dbReference type="NCBI Taxonomy" id="455488"/>
    <lineage>
        <taxon>Bacteria</taxon>
        <taxon>Pseudomonadati</taxon>
        <taxon>Myxococcota</taxon>
        <taxon>Myxococcia</taxon>
        <taxon>Myxococcales</taxon>
        <taxon>Cystobacterineae</taxon>
        <taxon>Anaeromyxobacteraceae</taxon>
        <taxon>Anaeromyxobacter</taxon>
    </lineage>
</organism>
<evidence type="ECO:0000313" key="10">
    <source>
        <dbReference type="EMBL" id="ACL67476.1"/>
    </source>
</evidence>
<evidence type="ECO:0000256" key="4">
    <source>
        <dbReference type="ARBA" id="ARBA00022475"/>
    </source>
</evidence>
<feature type="transmembrane region" description="Helical" evidence="8">
    <location>
        <begin position="294"/>
        <end position="316"/>
    </location>
</feature>
<feature type="transmembrane region" description="Helical" evidence="8">
    <location>
        <begin position="70"/>
        <end position="89"/>
    </location>
</feature>
<sequence length="387" mass="38866">MRRETAALYAGTVAVYADMYVTQPVLPVISREFGVGPARAGLTVSAVVLAVAAASSFYGPLADAIGRRRVMAGSTALLALATLACAFAPSFSVLLVLRAMQGVLVPGVTAVSVAYAGDRFRNADLPAVVGGIIAASVVGGLAGRVLSGAITANAGWRAAFVAFAIVTLAAALALARGLAPATGAPVIGWASATRGMLGHLRDPRLLGAYLVGASLFFGWIGIFTYLPYHLAGAPWHLTTGQISAVYLVYAAGVVASPIAGRLAGRIPPRRLIGIGLVVEALGMLAALAGSLPLAIAGLLVLVLGTFTAQAVAPGFVNVTARTAKGGASALYLTFYYVGGTLGSAVPGLALHAAGWPGVVATCVAGVGVGFVANWLLCGRPPRGRAPV</sequence>
<keyword evidence="7 8" id="KW-0472">Membrane</keyword>
<feature type="transmembrane region" description="Helical" evidence="8">
    <location>
        <begin position="41"/>
        <end position="58"/>
    </location>
</feature>
<keyword evidence="4" id="KW-1003">Cell membrane</keyword>
<feature type="transmembrane region" description="Helical" evidence="8">
    <location>
        <begin position="240"/>
        <end position="259"/>
    </location>
</feature>
<feature type="transmembrane region" description="Helical" evidence="8">
    <location>
        <begin position="271"/>
        <end position="288"/>
    </location>
</feature>
<evidence type="ECO:0000259" key="9">
    <source>
        <dbReference type="PROSITE" id="PS50850"/>
    </source>
</evidence>
<keyword evidence="11" id="KW-1185">Reference proteome</keyword>
<dbReference type="EMBL" id="CP001359">
    <property type="protein sequence ID" value="ACL67476.1"/>
    <property type="molecule type" value="Genomic_DNA"/>
</dbReference>
<dbReference type="Proteomes" id="UP000007089">
    <property type="component" value="Chromosome"/>
</dbReference>
<evidence type="ECO:0000256" key="3">
    <source>
        <dbReference type="ARBA" id="ARBA00022448"/>
    </source>
</evidence>
<feature type="transmembrane region" description="Helical" evidence="8">
    <location>
        <begin position="206"/>
        <end position="228"/>
    </location>
</feature>
<feature type="transmembrane region" description="Helical" evidence="8">
    <location>
        <begin position="328"/>
        <end position="349"/>
    </location>
</feature>
<dbReference type="PANTHER" id="PTHR43271:SF1">
    <property type="entry name" value="INNER MEMBRANE TRANSPORT PROTEIN YNFM"/>
    <property type="match status" value="1"/>
</dbReference>
<dbReference type="InterPro" id="IPR036259">
    <property type="entry name" value="MFS_trans_sf"/>
</dbReference>
<feature type="transmembrane region" description="Helical" evidence="8">
    <location>
        <begin position="355"/>
        <end position="376"/>
    </location>
</feature>
<evidence type="ECO:0000256" key="7">
    <source>
        <dbReference type="ARBA" id="ARBA00023136"/>
    </source>
</evidence>
<dbReference type="HOGENOM" id="CLU_001265_19_3_7"/>
<dbReference type="Gene3D" id="1.20.1250.20">
    <property type="entry name" value="MFS general substrate transporter like domains"/>
    <property type="match status" value="1"/>
</dbReference>
<dbReference type="Pfam" id="PF07690">
    <property type="entry name" value="MFS_1"/>
    <property type="match status" value="2"/>
</dbReference>
<gene>
    <name evidence="10" type="ordered locus">A2cp1_4159</name>
</gene>
<comment type="similarity">
    <text evidence="2">Belongs to the major facilitator superfamily.</text>
</comment>
<proteinExistence type="inferred from homology"/>
<protein>
    <submittedName>
        <fullName evidence="10">Major facilitator superfamily MFS_1</fullName>
    </submittedName>
</protein>
<reference evidence="10" key="1">
    <citation type="submission" date="2009-01" db="EMBL/GenBank/DDBJ databases">
        <title>Complete sequence of Anaeromyxobacter dehalogenans 2CP-1.</title>
        <authorList>
            <consortium name="US DOE Joint Genome Institute"/>
            <person name="Lucas S."/>
            <person name="Copeland A."/>
            <person name="Lapidus A."/>
            <person name="Glavina del Rio T."/>
            <person name="Dalin E."/>
            <person name="Tice H."/>
            <person name="Bruce D."/>
            <person name="Goodwin L."/>
            <person name="Pitluck S."/>
            <person name="Saunders E."/>
            <person name="Brettin T."/>
            <person name="Detter J.C."/>
            <person name="Han C."/>
            <person name="Larimer F."/>
            <person name="Land M."/>
            <person name="Hauser L."/>
            <person name="Kyrpides N."/>
            <person name="Ovchinnikova G."/>
            <person name="Beliaev A.S."/>
            <person name="Richardson P."/>
        </authorList>
    </citation>
    <scope>NUCLEOTIDE SEQUENCE</scope>
    <source>
        <strain evidence="10">2CP-1</strain>
    </source>
</reference>
<feature type="domain" description="Major facilitator superfamily (MFS) profile" evidence="9">
    <location>
        <begin position="4"/>
        <end position="387"/>
    </location>
</feature>
<comment type="subcellular location">
    <subcellularLocation>
        <location evidence="1">Cell membrane</location>
        <topology evidence="1">Multi-pass membrane protein</topology>
    </subcellularLocation>
</comment>
<dbReference type="AlphaFoldDB" id="B8JAH7"/>
<evidence type="ECO:0000256" key="2">
    <source>
        <dbReference type="ARBA" id="ARBA00008335"/>
    </source>
</evidence>
<dbReference type="InterPro" id="IPR020846">
    <property type="entry name" value="MFS_dom"/>
</dbReference>
<dbReference type="RefSeq" id="WP_015935193.1">
    <property type="nucleotide sequence ID" value="NC_011891.1"/>
</dbReference>
<name>B8JAH7_ANAD2</name>
<evidence type="ECO:0000256" key="8">
    <source>
        <dbReference type="SAM" id="Phobius"/>
    </source>
</evidence>
<evidence type="ECO:0000256" key="6">
    <source>
        <dbReference type="ARBA" id="ARBA00022989"/>
    </source>
</evidence>
<feature type="transmembrane region" description="Helical" evidence="8">
    <location>
        <begin position="128"/>
        <end position="150"/>
    </location>
</feature>